<name>A0AAD9NDI0_RIDPI</name>
<reference evidence="1" key="1">
    <citation type="journal article" date="2023" name="Mol. Biol. Evol.">
        <title>Third-Generation Sequencing Reveals the Adaptive Role of the Epigenome in Three Deep-Sea Polychaetes.</title>
        <authorList>
            <person name="Perez M."/>
            <person name="Aroh O."/>
            <person name="Sun Y."/>
            <person name="Lan Y."/>
            <person name="Juniper S.K."/>
            <person name="Young C.R."/>
            <person name="Angers B."/>
            <person name="Qian P.Y."/>
        </authorList>
    </citation>
    <scope>NUCLEOTIDE SEQUENCE</scope>
    <source>
        <strain evidence="1">R07B-5</strain>
    </source>
</reference>
<protein>
    <submittedName>
        <fullName evidence="1">Uncharacterized protein</fullName>
    </submittedName>
</protein>
<dbReference type="AlphaFoldDB" id="A0AAD9NDI0"/>
<evidence type="ECO:0000313" key="1">
    <source>
        <dbReference type="EMBL" id="KAK2163209.1"/>
    </source>
</evidence>
<keyword evidence="2" id="KW-1185">Reference proteome</keyword>
<dbReference type="EMBL" id="JAODUO010001475">
    <property type="protein sequence ID" value="KAK2163209.1"/>
    <property type="molecule type" value="Genomic_DNA"/>
</dbReference>
<sequence>MTEFGVTRCGVCVINDLSPEVDGLEEPQVAGDLRQCEKGRAHRCYPAIAVLAYVYELLYSGVIASSHNKRCFLFARSWFTSSPQERGTIIAVDTPVDASPRLAHGQIEQLGPASSRVEPLVGLDHDSPCVEPHLA</sequence>
<dbReference type="Proteomes" id="UP001209878">
    <property type="component" value="Unassembled WGS sequence"/>
</dbReference>
<organism evidence="1 2">
    <name type="scientific">Ridgeia piscesae</name>
    <name type="common">Tubeworm</name>
    <dbReference type="NCBI Taxonomy" id="27915"/>
    <lineage>
        <taxon>Eukaryota</taxon>
        <taxon>Metazoa</taxon>
        <taxon>Spiralia</taxon>
        <taxon>Lophotrochozoa</taxon>
        <taxon>Annelida</taxon>
        <taxon>Polychaeta</taxon>
        <taxon>Sedentaria</taxon>
        <taxon>Canalipalpata</taxon>
        <taxon>Sabellida</taxon>
        <taxon>Siboglinidae</taxon>
        <taxon>Ridgeia</taxon>
    </lineage>
</organism>
<proteinExistence type="predicted"/>
<evidence type="ECO:0000313" key="2">
    <source>
        <dbReference type="Proteomes" id="UP001209878"/>
    </source>
</evidence>
<gene>
    <name evidence="1" type="ORF">NP493_1475g00000</name>
</gene>
<comment type="caution">
    <text evidence="1">The sequence shown here is derived from an EMBL/GenBank/DDBJ whole genome shotgun (WGS) entry which is preliminary data.</text>
</comment>
<accession>A0AAD9NDI0</accession>